<keyword evidence="1" id="KW-0472">Membrane</keyword>
<evidence type="ECO:0000313" key="3">
    <source>
        <dbReference type="Proteomes" id="UP000199337"/>
    </source>
</evidence>
<feature type="transmembrane region" description="Helical" evidence="1">
    <location>
        <begin position="40"/>
        <end position="58"/>
    </location>
</feature>
<reference evidence="3" key="1">
    <citation type="submission" date="2016-10" db="EMBL/GenBank/DDBJ databases">
        <authorList>
            <person name="Varghese N."/>
            <person name="Submissions S."/>
        </authorList>
    </citation>
    <scope>NUCLEOTIDE SEQUENCE [LARGE SCALE GENOMIC DNA]</scope>
    <source>
        <strain evidence="3">DSM 17038</strain>
    </source>
</reference>
<gene>
    <name evidence="2" type="ORF">SAMN05660649_01520</name>
</gene>
<organism evidence="2 3">
    <name type="scientific">Desulfotruncus arcticus DSM 17038</name>
    <dbReference type="NCBI Taxonomy" id="1121424"/>
    <lineage>
        <taxon>Bacteria</taxon>
        <taxon>Bacillati</taxon>
        <taxon>Bacillota</taxon>
        <taxon>Clostridia</taxon>
        <taxon>Eubacteriales</taxon>
        <taxon>Desulfallaceae</taxon>
        <taxon>Desulfotruncus</taxon>
    </lineage>
</organism>
<dbReference type="OrthoDB" id="2620460at2"/>
<evidence type="ECO:0000256" key="1">
    <source>
        <dbReference type="SAM" id="Phobius"/>
    </source>
</evidence>
<proteinExistence type="predicted"/>
<feature type="transmembrane region" description="Helical" evidence="1">
    <location>
        <begin position="91"/>
        <end position="110"/>
    </location>
</feature>
<accession>A0A1I2RJE4</accession>
<protein>
    <submittedName>
        <fullName evidence="2">Uncharacterized protein</fullName>
    </submittedName>
</protein>
<keyword evidence="1" id="KW-1133">Transmembrane helix</keyword>
<dbReference type="EMBL" id="FOOX01000004">
    <property type="protein sequence ID" value="SFG38747.1"/>
    <property type="molecule type" value="Genomic_DNA"/>
</dbReference>
<evidence type="ECO:0000313" key="2">
    <source>
        <dbReference type="EMBL" id="SFG38747.1"/>
    </source>
</evidence>
<dbReference type="STRING" id="341036.SAMN05660649_01520"/>
<sequence>MRNRWELTAIKLGMFSSVCSMLFWVIFIFFNPTHRIETDVLINTFLMLFAPACLALFASIKKKPALMYLVFIWSLPISLYLALYPSIILKMFSLTAFLYLLSGIIMSISAKKSTG</sequence>
<dbReference type="RefSeq" id="WP_092470269.1">
    <property type="nucleotide sequence ID" value="NZ_FOOX01000004.1"/>
</dbReference>
<keyword evidence="3" id="KW-1185">Reference proteome</keyword>
<feature type="transmembrane region" description="Helical" evidence="1">
    <location>
        <begin position="12"/>
        <end position="34"/>
    </location>
</feature>
<dbReference type="AlphaFoldDB" id="A0A1I2RJE4"/>
<name>A0A1I2RJE4_9FIRM</name>
<keyword evidence="1" id="KW-0812">Transmembrane</keyword>
<dbReference type="Proteomes" id="UP000199337">
    <property type="component" value="Unassembled WGS sequence"/>
</dbReference>
<feature type="transmembrane region" description="Helical" evidence="1">
    <location>
        <begin position="65"/>
        <end position="85"/>
    </location>
</feature>